<evidence type="ECO:0000256" key="1">
    <source>
        <dbReference type="SAM" id="MobiDB-lite"/>
    </source>
</evidence>
<reference evidence="4 5" key="1">
    <citation type="submission" date="2016-09" db="EMBL/GenBank/DDBJ databases">
        <title>Aspergillus awamori IFM 58123T.</title>
        <authorList>
            <person name="Kusuya Y."/>
            <person name="Shimizu M."/>
            <person name="Takahashi H."/>
            <person name="Yaguchi T."/>
        </authorList>
    </citation>
    <scope>NUCLEOTIDE SEQUENCE [LARGE SCALE GENOMIC DNA]</scope>
    <source>
        <strain evidence="4 5">IFM 58123</strain>
    </source>
</reference>
<comment type="caution">
    <text evidence="4">The sequence shown here is derived from an EMBL/GenBank/DDBJ whole genome shotgun (WGS) entry which is preliminary data.</text>
</comment>
<evidence type="ECO:0000313" key="4">
    <source>
        <dbReference type="EMBL" id="GCB18938.1"/>
    </source>
</evidence>
<dbReference type="PANTHER" id="PTHR42678:SF37">
    <property type="entry name" value="AMIDASE C869.01-RELATED"/>
    <property type="match status" value="1"/>
</dbReference>
<keyword evidence="5" id="KW-1185">Reference proteome</keyword>
<accession>A0A401KHX0</accession>
<feature type="signal peptide" evidence="2">
    <location>
        <begin position="1"/>
        <end position="19"/>
    </location>
</feature>
<dbReference type="Gene3D" id="3.90.1300.10">
    <property type="entry name" value="Amidase signature (AS) domain"/>
    <property type="match status" value="1"/>
</dbReference>
<evidence type="ECO:0000259" key="3">
    <source>
        <dbReference type="Pfam" id="PF01425"/>
    </source>
</evidence>
<protein>
    <submittedName>
        <fullName evidence="4">Putative amidase C869.01</fullName>
    </submittedName>
</protein>
<organism evidence="4 5">
    <name type="scientific">Aspergillus awamori</name>
    <name type="common">Black koji mold</name>
    <dbReference type="NCBI Taxonomy" id="105351"/>
    <lineage>
        <taxon>Eukaryota</taxon>
        <taxon>Fungi</taxon>
        <taxon>Dikarya</taxon>
        <taxon>Ascomycota</taxon>
        <taxon>Pezizomycotina</taxon>
        <taxon>Eurotiomycetes</taxon>
        <taxon>Eurotiomycetidae</taxon>
        <taxon>Eurotiales</taxon>
        <taxon>Aspergillaceae</taxon>
        <taxon>Aspergillus</taxon>
    </lineage>
</organism>
<dbReference type="STRING" id="105351.A0A401KHX0"/>
<dbReference type="InterPro" id="IPR023631">
    <property type="entry name" value="Amidase_dom"/>
</dbReference>
<feature type="compositionally biased region" description="Polar residues" evidence="1">
    <location>
        <begin position="742"/>
        <end position="764"/>
    </location>
</feature>
<dbReference type="EMBL" id="BDHI01000001">
    <property type="protein sequence ID" value="GCB18938.1"/>
    <property type="molecule type" value="Genomic_DNA"/>
</dbReference>
<dbReference type="InterPro" id="IPR036928">
    <property type="entry name" value="AS_sf"/>
</dbReference>
<dbReference type="Pfam" id="PF01425">
    <property type="entry name" value="Amidase"/>
    <property type="match status" value="1"/>
</dbReference>
<feature type="compositionally biased region" description="Polar residues" evidence="1">
    <location>
        <begin position="603"/>
        <end position="612"/>
    </location>
</feature>
<evidence type="ECO:0000313" key="5">
    <source>
        <dbReference type="Proteomes" id="UP000286921"/>
    </source>
</evidence>
<name>A0A401KHX0_ASPAW</name>
<feature type="chain" id="PRO_5019495072" evidence="2">
    <location>
        <begin position="20"/>
        <end position="764"/>
    </location>
</feature>
<dbReference type="Proteomes" id="UP000286921">
    <property type="component" value="Unassembled WGS sequence"/>
</dbReference>
<sequence length="764" mass="82901">MPSFASWLLTSGLAAVASAITANDSLVAQQIDTQPFPYDFPQLGVNGSDLFPMRDCHGFTLEEASIDEIQAQLKAGRFTGSQLLQCYLERIYQVQPYTNAVLQFNPDAMAIAEALDAERKQGTVRGPLHGIPFLVKDNIASKDKMETTAGSWALVGSVVPRDSHVVHRLRQAGAVLLGKATLSEWADMRSNDYSEGYSGRGGQCRNPYNFTVNPGGSSSGSGVAVTSNQVPFALGTETDGSVINPAERSNVVGIKPTVGLTSRAGVIPESLHQDTVGTFGKTVRDAAYALDAIYGIDPRDNETYAQQGKTPAGGYAQFLTNQTALKGAVFGLPWLSFWQYNDAAQNAQLMELLALIEAAGATIINGTELPHYKEIVDPSGWNWDYGTTRGYPNQSEYSYVKVDFYNNIRDYLAELNNTNMRSLEDLVQYNLDNAGSEGGVPGVNPAFASGQDGFLASLATKGEMNETYWQALEYCHRTSREEGIDAALHYQGRNLTALLVPPDFAPSIEIAAQAGYPVVTLPAGINKDSHMPYGLALMGTAFSEATLIKYASAIEDLQLSSNTPWKRSLATWSGYLERNIPPALGRDTVPVTARARRAGMMVSGNSAGTESANEAFPASPRGPGECTDRMVETCPFRPACQDTPLRVRPDFILKYIWIRPSRMAVYLRQRPQAVRVPSRRPAMPSRAHPVPLAVNLVTRCGFAVKLCANFRGLALVIPSPRNTMYSPNTLDVPFEVNLAPAGSSNHRPPSRNVSDSSSLTWRMG</sequence>
<feature type="domain" description="Amidase" evidence="3">
    <location>
        <begin position="83"/>
        <end position="383"/>
    </location>
</feature>
<gene>
    <name evidence="4" type="ORF">AAWM_01823</name>
</gene>
<dbReference type="SUPFAM" id="SSF75304">
    <property type="entry name" value="Amidase signature (AS) enzymes"/>
    <property type="match status" value="1"/>
</dbReference>
<evidence type="ECO:0000256" key="2">
    <source>
        <dbReference type="SAM" id="SignalP"/>
    </source>
</evidence>
<keyword evidence="2" id="KW-0732">Signal</keyword>
<dbReference type="AlphaFoldDB" id="A0A401KHX0"/>
<feature type="region of interest" description="Disordered" evidence="1">
    <location>
        <begin position="740"/>
        <end position="764"/>
    </location>
</feature>
<feature type="region of interest" description="Disordered" evidence="1">
    <location>
        <begin position="603"/>
        <end position="624"/>
    </location>
</feature>
<proteinExistence type="predicted"/>
<dbReference type="PANTHER" id="PTHR42678">
    <property type="entry name" value="AMIDASE"/>
    <property type="match status" value="1"/>
</dbReference>